<sequence length="849" mass="96600">MTRLKNNMAHSLPFRMLPSPPLAIQIPRFISSLLNTAGRRANTSPQRLQALPSELVKLIVAYLDTRTLKHVALVSRTLNQHATDVLWQDVCLSDQWKLHVNANARTDHIWGDHHGQGVADEHDDTPIIQKLYILATNPTIASKVHVVTHRCHLPMPNVYNDLPRMNFDAETLSQDARIHVLAKLALRNLVNVHTLRIIYGHWKLTNTLVAGFLDESRPRRVPLRRLWLESCCFDESSLYWLLPSQTTGLESIRLRRLESATFAIIPRQRLNSMQYKLSRSGHLVQMHNGAGGFITTTAQIAPDGLPEQFARPTTQEMVDMGKVLDAAMWEELSEIEKYIDANPINLSARISEVPPLDSRPLAEWVISCSASTLTSLNLDWIHWRKRWDTHHVDSSSYCFLALLSGLRFPQLRAFQIRNAIMPLTRLPDDIYLLEGIFLGFLEAHTKLQCLAWPMDRIYSHTKPSVEVQSRSRKLVAHLATMLTDLRIDAPYMTNNMSRGEPLTDDCATTEAIQQRIRRHRFIAEFAPHMRKLEQIKVEGGIPRDEKRELLRALHWCSLKKIVMIGVSFPVGNTWGAGAQRLKEVDPGQSASEIIYHNLEEEDGPGMLAAYRRRFPVPTDFDFRPNYGWSPQAPLLQTIALHHASTVEELKLCGYNGCPILSYPNAITTPLLSGLRSFDNLKQLVLSLWLVTWYEDSYRDTEIIQSWLDVRSPSSTALVVITPPASPAHDQAVDPGQFPAFANPHDAPRPQEFNRWAVALKTRFSPSALAYRVARDIGPFLSPLAKERKGGVRVRGSICLGINEERRIANDIFDLDIRVGKGNQVLEFVGPREEGEKGRWWSKLEQRRWF</sequence>
<dbReference type="InterPro" id="IPR036047">
    <property type="entry name" value="F-box-like_dom_sf"/>
</dbReference>
<name>A0A3M7MET8_9PLEO</name>
<reference evidence="2 3" key="1">
    <citation type="journal article" date="2014" name="PLoS ONE">
        <title>De novo Genome Assembly of the Fungal Plant Pathogen Pyrenophora semeniperda.</title>
        <authorList>
            <person name="Soliai M.M."/>
            <person name="Meyer S.E."/>
            <person name="Udall J.A."/>
            <person name="Elzinga D.E."/>
            <person name="Hermansen R.A."/>
            <person name="Bodily P.M."/>
            <person name="Hart A.A."/>
            <person name="Coleman C.E."/>
        </authorList>
    </citation>
    <scope>NUCLEOTIDE SEQUENCE [LARGE SCALE GENOMIC DNA]</scope>
    <source>
        <strain evidence="2 3">CCB06</strain>
        <tissue evidence="2">Mycelium</tissue>
    </source>
</reference>
<organism evidence="2 3">
    <name type="scientific">Pyrenophora seminiperda CCB06</name>
    <dbReference type="NCBI Taxonomy" id="1302712"/>
    <lineage>
        <taxon>Eukaryota</taxon>
        <taxon>Fungi</taxon>
        <taxon>Dikarya</taxon>
        <taxon>Ascomycota</taxon>
        <taxon>Pezizomycotina</taxon>
        <taxon>Dothideomycetes</taxon>
        <taxon>Pleosporomycetidae</taxon>
        <taxon>Pleosporales</taxon>
        <taxon>Pleosporineae</taxon>
        <taxon>Pleosporaceae</taxon>
        <taxon>Pyrenophora</taxon>
    </lineage>
</organism>
<keyword evidence="3" id="KW-1185">Reference proteome</keyword>
<proteinExistence type="predicted"/>
<protein>
    <submittedName>
        <fullName evidence="2">Multidrug resistance</fullName>
    </submittedName>
</protein>
<evidence type="ECO:0000259" key="1">
    <source>
        <dbReference type="PROSITE" id="PS50181"/>
    </source>
</evidence>
<feature type="domain" description="F-box" evidence="1">
    <location>
        <begin position="45"/>
        <end position="90"/>
    </location>
</feature>
<dbReference type="Pfam" id="PF12937">
    <property type="entry name" value="F-box-like"/>
    <property type="match status" value="1"/>
</dbReference>
<dbReference type="InterPro" id="IPR001810">
    <property type="entry name" value="F-box_dom"/>
</dbReference>
<dbReference type="Gene3D" id="1.20.1280.50">
    <property type="match status" value="1"/>
</dbReference>
<gene>
    <name evidence="2" type="ORF">GMOD_00009745</name>
</gene>
<accession>A0A3M7MET8</accession>
<dbReference type="AlphaFoldDB" id="A0A3M7MET8"/>
<dbReference type="SUPFAM" id="SSF81383">
    <property type="entry name" value="F-box domain"/>
    <property type="match status" value="1"/>
</dbReference>
<dbReference type="PROSITE" id="PS50181">
    <property type="entry name" value="FBOX"/>
    <property type="match status" value="1"/>
</dbReference>
<dbReference type="OrthoDB" id="47801at2759"/>
<dbReference type="EMBL" id="KE747836">
    <property type="protein sequence ID" value="RMZ72960.1"/>
    <property type="molecule type" value="Genomic_DNA"/>
</dbReference>
<evidence type="ECO:0000313" key="3">
    <source>
        <dbReference type="Proteomes" id="UP000265663"/>
    </source>
</evidence>
<dbReference type="Proteomes" id="UP000265663">
    <property type="component" value="Unassembled WGS sequence"/>
</dbReference>
<evidence type="ECO:0000313" key="2">
    <source>
        <dbReference type="EMBL" id="RMZ72960.1"/>
    </source>
</evidence>